<dbReference type="EMBL" id="QYUQ01000002">
    <property type="protein sequence ID" value="RJG01222.1"/>
    <property type="molecule type" value="Genomic_DNA"/>
</dbReference>
<protein>
    <submittedName>
        <fullName evidence="2">PEP-CTERM sorting domain-containing protein</fullName>
    </submittedName>
</protein>
<organism evidence="2 3">
    <name type="scientific">Noviherbaspirillum sedimenti</name>
    <dbReference type="NCBI Taxonomy" id="2320865"/>
    <lineage>
        <taxon>Bacteria</taxon>
        <taxon>Pseudomonadati</taxon>
        <taxon>Pseudomonadota</taxon>
        <taxon>Betaproteobacteria</taxon>
        <taxon>Burkholderiales</taxon>
        <taxon>Oxalobacteraceae</taxon>
        <taxon>Noviherbaspirillum</taxon>
    </lineage>
</organism>
<name>A0A3A3G403_9BURK</name>
<dbReference type="Proteomes" id="UP000266327">
    <property type="component" value="Unassembled WGS sequence"/>
</dbReference>
<dbReference type="Pfam" id="PF07589">
    <property type="entry name" value="PEP-CTERM"/>
    <property type="match status" value="1"/>
</dbReference>
<dbReference type="NCBIfam" id="TIGR02595">
    <property type="entry name" value="PEP_CTERM"/>
    <property type="match status" value="1"/>
</dbReference>
<keyword evidence="3" id="KW-1185">Reference proteome</keyword>
<comment type="caution">
    <text evidence="2">The sequence shown here is derived from an EMBL/GenBank/DDBJ whole genome shotgun (WGS) entry which is preliminary data.</text>
</comment>
<sequence>MAQKLHSINYFAEIMECAMFSLRNLTVALCLTVGALIQPVANAAPVDVSYSVTGNAGNWVLDFSVTNNLGGANNLYFFGVDLPTRDIVNTPTGWDQNVWTSWNNSTYGGSTNTYNNVWIRSLSTGFISNGQTWSGFQVHLADLELPSSIDWFAFAFGGTYTGSGYFNNANNPGFEGTIVVSQTASNDVPEPETISLLALGLLAATLAQRKKS</sequence>
<evidence type="ECO:0000259" key="1">
    <source>
        <dbReference type="Pfam" id="PF07589"/>
    </source>
</evidence>
<dbReference type="AlphaFoldDB" id="A0A3A3G403"/>
<evidence type="ECO:0000313" key="3">
    <source>
        <dbReference type="Proteomes" id="UP000266327"/>
    </source>
</evidence>
<dbReference type="OrthoDB" id="8254309at2"/>
<feature type="domain" description="Ice-binding protein C-terminal" evidence="1">
    <location>
        <begin position="187"/>
        <end position="210"/>
    </location>
</feature>
<dbReference type="InterPro" id="IPR013424">
    <property type="entry name" value="Ice-binding_C"/>
</dbReference>
<dbReference type="RefSeq" id="WP_119784672.1">
    <property type="nucleotide sequence ID" value="NZ_QYUQ01000002.1"/>
</dbReference>
<reference evidence="3" key="1">
    <citation type="submission" date="2018-09" db="EMBL/GenBank/DDBJ databases">
        <authorList>
            <person name="Zhu H."/>
        </authorList>
    </citation>
    <scope>NUCLEOTIDE SEQUENCE [LARGE SCALE GENOMIC DNA]</scope>
    <source>
        <strain evidence="3">K1S02-23</strain>
    </source>
</reference>
<gene>
    <name evidence="2" type="ORF">D3878_06175</name>
</gene>
<accession>A0A3A3G403</accession>
<proteinExistence type="predicted"/>
<evidence type="ECO:0000313" key="2">
    <source>
        <dbReference type="EMBL" id="RJG01222.1"/>
    </source>
</evidence>